<keyword evidence="1" id="KW-0479">Metal-binding</keyword>
<sequence length="382" mass="42347">MDKLYPVQPSSETPRRVLFERLEARLNKWNIGLPEHLRYNALDRYAKPLPHILMLHIEYQAAVLLLHRAFLPSYTEGAPPTVHDDPLPLKAFDVCSGAAVHITSMATIYNERFGLEKAPPFLSIYLQCAGIMHVITLTRRASDPQATLGLSRCITACERMEKLWPTATRLRLLLEGAKVRLDESAYASDATQAGRPKRSVEEALGTSQNPDTTGRDSYAMPSADQYPPSTNASRAWDYAQTIGVGSQGMDAHASAFYPGYQWWPQQLMTTEGLTHMALSAPMDIPPVSAPMTFSSVPGPSMATHAHHVPHQPHGMGLPHPQQQHAPQHGQHGQHGIPQEPFTFSQTHLSQGFTDGVQGVNYPAYDYHYTHPGHPGHNMPPRQ</sequence>
<dbReference type="PANTHER" id="PTHR31313:SF81">
    <property type="entry name" value="TY1 ENHANCER ACTIVATOR"/>
    <property type="match status" value="1"/>
</dbReference>
<keyword evidence="2" id="KW-0862">Zinc</keyword>
<feature type="region of interest" description="Disordered" evidence="7">
    <location>
        <begin position="186"/>
        <end position="231"/>
    </location>
</feature>
<evidence type="ECO:0000313" key="8">
    <source>
        <dbReference type="EMBL" id="OJT15933.1"/>
    </source>
</evidence>
<feature type="region of interest" description="Disordered" evidence="7">
    <location>
        <begin position="300"/>
        <end position="341"/>
    </location>
</feature>
<name>A0A1M2W7X4_TRAPU</name>
<evidence type="ECO:0000256" key="2">
    <source>
        <dbReference type="ARBA" id="ARBA00022833"/>
    </source>
</evidence>
<dbReference type="CDD" id="cd12148">
    <property type="entry name" value="fungal_TF_MHR"/>
    <property type="match status" value="1"/>
</dbReference>
<evidence type="ECO:0000313" key="9">
    <source>
        <dbReference type="Proteomes" id="UP000184267"/>
    </source>
</evidence>
<proteinExistence type="predicted"/>
<dbReference type="InterPro" id="IPR051615">
    <property type="entry name" value="Transcr_Regulatory_Elem"/>
</dbReference>
<dbReference type="STRING" id="154538.A0A1M2W7X4"/>
<dbReference type="PANTHER" id="PTHR31313">
    <property type="entry name" value="TY1 ENHANCER ACTIVATOR"/>
    <property type="match status" value="1"/>
</dbReference>
<keyword evidence="9" id="KW-1185">Reference proteome</keyword>
<evidence type="ECO:0000256" key="1">
    <source>
        <dbReference type="ARBA" id="ARBA00022723"/>
    </source>
</evidence>
<comment type="caution">
    <text evidence="8">The sequence shown here is derived from an EMBL/GenBank/DDBJ whole genome shotgun (WGS) entry which is preliminary data.</text>
</comment>
<keyword evidence="4" id="KW-0238">DNA-binding</keyword>
<evidence type="ECO:0008006" key="10">
    <source>
        <dbReference type="Google" id="ProtNLM"/>
    </source>
</evidence>
<evidence type="ECO:0000256" key="5">
    <source>
        <dbReference type="ARBA" id="ARBA00023163"/>
    </source>
</evidence>
<dbReference type="OrthoDB" id="2123952at2759"/>
<dbReference type="Proteomes" id="UP000184267">
    <property type="component" value="Unassembled WGS sequence"/>
</dbReference>
<reference evidence="8 9" key="1">
    <citation type="submission" date="2016-10" db="EMBL/GenBank/DDBJ databases">
        <title>Genome sequence of the basidiomycete white-rot fungus Trametes pubescens.</title>
        <authorList>
            <person name="Makela M.R."/>
            <person name="Granchi Z."/>
            <person name="Peng M."/>
            <person name="De Vries R.P."/>
            <person name="Grigoriev I."/>
            <person name="Riley R."/>
            <person name="Hilden K."/>
        </authorList>
    </citation>
    <scope>NUCLEOTIDE SEQUENCE [LARGE SCALE GENOMIC DNA]</scope>
    <source>
        <strain evidence="8 9">FBCC735</strain>
    </source>
</reference>
<evidence type="ECO:0000256" key="4">
    <source>
        <dbReference type="ARBA" id="ARBA00023125"/>
    </source>
</evidence>
<gene>
    <name evidence="8" type="ORF">TRAPUB_13357</name>
</gene>
<dbReference type="EMBL" id="MNAD01000072">
    <property type="protein sequence ID" value="OJT15933.1"/>
    <property type="molecule type" value="Genomic_DNA"/>
</dbReference>
<protein>
    <recommendedName>
        <fullName evidence="10">Transcription factor domain-containing protein</fullName>
    </recommendedName>
</protein>
<keyword evidence="3" id="KW-0805">Transcription regulation</keyword>
<keyword evidence="5" id="KW-0804">Transcription</keyword>
<organism evidence="8 9">
    <name type="scientific">Trametes pubescens</name>
    <name type="common">White-rot fungus</name>
    <dbReference type="NCBI Taxonomy" id="154538"/>
    <lineage>
        <taxon>Eukaryota</taxon>
        <taxon>Fungi</taxon>
        <taxon>Dikarya</taxon>
        <taxon>Basidiomycota</taxon>
        <taxon>Agaricomycotina</taxon>
        <taxon>Agaricomycetes</taxon>
        <taxon>Polyporales</taxon>
        <taxon>Polyporaceae</taxon>
        <taxon>Trametes</taxon>
    </lineage>
</organism>
<dbReference type="GO" id="GO:0046872">
    <property type="term" value="F:metal ion binding"/>
    <property type="evidence" value="ECO:0007669"/>
    <property type="project" value="UniProtKB-KW"/>
</dbReference>
<dbReference type="AlphaFoldDB" id="A0A1M2W7X4"/>
<evidence type="ECO:0000256" key="6">
    <source>
        <dbReference type="ARBA" id="ARBA00023242"/>
    </source>
</evidence>
<accession>A0A1M2W7X4</accession>
<feature type="compositionally biased region" description="Low complexity" evidence="7">
    <location>
        <begin position="318"/>
        <end position="340"/>
    </location>
</feature>
<evidence type="ECO:0000256" key="3">
    <source>
        <dbReference type="ARBA" id="ARBA00023015"/>
    </source>
</evidence>
<evidence type="ECO:0000256" key="7">
    <source>
        <dbReference type="SAM" id="MobiDB-lite"/>
    </source>
</evidence>
<dbReference type="GO" id="GO:0003677">
    <property type="term" value="F:DNA binding"/>
    <property type="evidence" value="ECO:0007669"/>
    <property type="project" value="UniProtKB-KW"/>
</dbReference>
<keyword evidence="6" id="KW-0539">Nucleus</keyword>